<dbReference type="EMBL" id="MVHE01000017">
    <property type="protein sequence ID" value="ORA21203.1"/>
    <property type="molecule type" value="Genomic_DNA"/>
</dbReference>
<accession>A0A1W9ZTX6</accession>
<dbReference type="CDD" id="cd00198">
    <property type="entry name" value="vWFA"/>
    <property type="match status" value="1"/>
</dbReference>
<sequence length="401" mass="43437">MSTPALLRGVDLAAFAAALVVRLRGAGVLVSASGAGLFVQALGHLVPHTRSALYWAARLTLVNRMEDLGAFDAAFGAVFGSLEHDPTMTALPLPGPKTPAVGTVHRASGPSSGAGDQTLPWATRTVTESAGVSHAAIQLPDFLPSRIAALADEPFDQFDPDDLRLLGTWLEASIQHWPKRRSLRWESSPHGKRIDLRKTMNASRCTGWEAVVLARTRPRRRPRRVVLVCDVSRSMQPYAAIYLHLMRAAALRQAGMRPEVFAFSTSLTRLTPVLPHRSAEVALERANAKVTDRYGGTFIGRSIEALLAPTASGYGSAVRGAVVIVASDGWDSDPPEVLDRAMARLRRRAEMLIWLNPRAAHRDFQPLAGSMAAALPYCDLFLPAHSLAGLHQLLLALARRE</sequence>
<proteinExistence type="predicted"/>
<dbReference type="InterPro" id="IPR002035">
    <property type="entry name" value="VWF_A"/>
</dbReference>
<dbReference type="RefSeq" id="WP_083113612.1">
    <property type="nucleotide sequence ID" value="NZ_JACKTS010000037.1"/>
</dbReference>
<dbReference type="PANTHER" id="PTHR39338:SF6">
    <property type="entry name" value="BLL5662 PROTEIN"/>
    <property type="match status" value="1"/>
</dbReference>
<dbReference type="Pfam" id="PF05762">
    <property type="entry name" value="VWA_CoxE"/>
    <property type="match status" value="1"/>
</dbReference>
<dbReference type="Proteomes" id="UP000192284">
    <property type="component" value="Unassembled WGS sequence"/>
</dbReference>
<dbReference type="PANTHER" id="PTHR39338">
    <property type="entry name" value="BLL5662 PROTEIN-RELATED"/>
    <property type="match status" value="1"/>
</dbReference>
<evidence type="ECO:0000313" key="2">
    <source>
        <dbReference type="EMBL" id="ORA21203.1"/>
    </source>
</evidence>
<dbReference type="PIRSF" id="PIRSF010256">
    <property type="entry name" value="CoxE_vWa"/>
    <property type="match status" value="1"/>
</dbReference>
<feature type="domain" description="VWFA" evidence="1">
    <location>
        <begin position="222"/>
        <end position="388"/>
    </location>
</feature>
<dbReference type="InterPro" id="IPR036465">
    <property type="entry name" value="vWFA_dom_sf"/>
</dbReference>
<dbReference type="AlphaFoldDB" id="A0A1W9ZTX6"/>
<dbReference type="SMART" id="SM00327">
    <property type="entry name" value="VWA"/>
    <property type="match status" value="1"/>
</dbReference>
<dbReference type="Gene3D" id="3.40.50.410">
    <property type="entry name" value="von Willebrand factor, type A domain"/>
    <property type="match status" value="1"/>
</dbReference>
<reference evidence="2 3" key="1">
    <citation type="submission" date="2017-02" db="EMBL/GenBank/DDBJ databases">
        <title>The new phylogeny of genus Mycobacterium.</title>
        <authorList>
            <person name="Tortoli E."/>
            <person name="Trovato A."/>
            <person name="Cirillo D.M."/>
        </authorList>
    </citation>
    <scope>NUCLEOTIDE SEQUENCE [LARGE SCALE GENOMIC DNA]</scope>
    <source>
        <strain evidence="2 3">DSM 45057</strain>
    </source>
</reference>
<evidence type="ECO:0000313" key="3">
    <source>
        <dbReference type="Proteomes" id="UP000192284"/>
    </source>
</evidence>
<gene>
    <name evidence="2" type="ORF">BST12_13460</name>
</gene>
<protein>
    <submittedName>
        <fullName evidence="2">VWA containing CoxE family protein</fullName>
    </submittedName>
</protein>
<evidence type="ECO:0000259" key="1">
    <source>
        <dbReference type="SMART" id="SM00327"/>
    </source>
</evidence>
<keyword evidence="3" id="KW-1185">Reference proteome</keyword>
<dbReference type="InterPro" id="IPR008912">
    <property type="entry name" value="Uncharacterised_CoxE"/>
</dbReference>
<dbReference type="SUPFAM" id="SSF53300">
    <property type="entry name" value="vWA-like"/>
    <property type="match status" value="1"/>
</dbReference>
<organism evidence="2 3">
    <name type="scientific">Mycobacterium angelicum</name>
    <dbReference type="NCBI Taxonomy" id="470074"/>
    <lineage>
        <taxon>Bacteria</taxon>
        <taxon>Bacillati</taxon>
        <taxon>Actinomycetota</taxon>
        <taxon>Actinomycetes</taxon>
        <taxon>Mycobacteriales</taxon>
        <taxon>Mycobacteriaceae</taxon>
        <taxon>Mycobacterium</taxon>
    </lineage>
</organism>
<comment type="caution">
    <text evidence="2">The sequence shown here is derived from an EMBL/GenBank/DDBJ whole genome shotgun (WGS) entry which is preliminary data.</text>
</comment>
<dbReference type="InterPro" id="IPR011195">
    <property type="entry name" value="UCP010256"/>
</dbReference>
<dbReference type="OrthoDB" id="9790469at2"/>
<name>A0A1W9ZTX6_MYCAN</name>